<feature type="non-terminal residue" evidence="2">
    <location>
        <position position="1"/>
    </location>
</feature>
<protein>
    <submittedName>
        <fullName evidence="2">Uncharacterized protein</fullName>
    </submittedName>
</protein>
<sequence>SRLVPSAPAPRPATGRGPAAPSRARLKRCPSLARERRPGGGRRGLPGCLAGGGGPDVLPAVPGRSGGGAGAAPGRRGEPAPSGRAVEARAVAGAAGGDAGGAGAEARRQAAALAGPPEDPQTVQGRLTLLEAQATKLKATIQRRKQLRDGPAILGHYERVLAALEGEIASLGGAAAARTAAS</sequence>
<gene>
    <name evidence="2" type="ORF">PCOR1329_LOCUS22639</name>
</gene>
<feature type="compositionally biased region" description="Low complexity" evidence="1">
    <location>
        <begin position="12"/>
        <end position="23"/>
    </location>
</feature>
<feature type="region of interest" description="Disordered" evidence="1">
    <location>
        <begin position="1"/>
        <end position="122"/>
    </location>
</feature>
<dbReference type="EMBL" id="CAUYUJ010007586">
    <property type="protein sequence ID" value="CAK0821278.1"/>
    <property type="molecule type" value="Genomic_DNA"/>
</dbReference>
<feature type="compositionally biased region" description="Gly residues" evidence="1">
    <location>
        <begin position="41"/>
        <end position="55"/>
    </location>
</feature>
<reference evidence="2" key="1">
    <citation type="submission" date="2023-10" db="EMBL/GenBank/DDBJ databases">
        <authorList>
            <person name="Chen Y."/>
            <person name="Shah S."/>
            <person name="Dougan E. K."/>
            <person name="Thang M."/>
            <person name="Chan C."/>
        </authorList>
    </citation>
    <scope>NUCLEOTIDE SEQUENCE [LARGE SCALE GENOMIC DNA]</scope>
</reference>
<organism evidence="2 3">
    <name type="scientific">Prorocentrum cordatum</name>
    <dbReference type="NCBI Taxonomy" id="2364126"/>
    <lineage>
        <taxon>Eukaryota</taxon>
        <taxon>Sar</taxon>
        <taxon>Alveolata</taxon>
        <taxon>Dinophyceae</taxon>
        <taxon>Prorocentrales</taxon>
        <taxon>Prorocentraceae</taxon>
        <taxon>Prorocentrum</taxon>
    </lineage>
</organism>
<proteinExistence type="predicted"/>
<evidence type="ECO:0000313" key="2">
    <source>
        <dbReference type="EMBL" id="CAK0821278.1"/>
    </source>
</evidence>
<name>A0ABN9RRG6_9DINO</name>
<feature type="compositionally biased region" description="Gly residues" evidence="1">
    <location>
        <begin position="94"/>
        <end position="103"/>
    </location>
</feature>
<evidence type="ECO:0000256" key="1">
    <source>
        <dbReference type="SAM" id="MobiDB-lite"/>
    </source>
</evidence>
<dbReference type="Proteomes" id="UP001189429">
    <property type="component" value="Unassembled WGS sequence"/>
</dbReference>
<feature type="compositionally biased region" description="Low complexity" evidence="1">
    <location>
        <begin position="79"/>
        <end position="93"/>
    </location>
</feature>
<accession>A0ABN9RRG6</accession>
<keyword evidence="3" id="KW-1185">Reference proteome</keyword>
<comment type="caution">
    <text evidence="2">The sequence shown here is derived from an EMBL/GenBank/DDBJ whole genome shotgun (WGS) entry which is preliminary data.</text>
</comment>
<evidence type="ECO:0000313" key="3">
    <source>
        <dbReference type="Proteomes" id="UP001189429"/>
    </source>
</evidence>